<comment type="caution">
    <text evidence="2">The sequence shown here is derived from an EMBL/GenBank/DDBJ whole genome shotgun (WGS) entry which is preliminary data.</text>
</comment>
<protein>
    <submittedName>
        <fullName evidence="2">LAS superfamily LD-carboxypeptidase LdcB</fullName>
    </submittedName>
</protein>
<name>A0ABX5LPW7_9BACT</name>
<feature type="domain" description="D-alanyl-D-alanine carboxypeptidase-like core" evidence="1">
    <location>
        <begin position="25"/>
        <end position="178"/>
    </location>
</feature>
<sequence length="225" mass="25709">MTTLSAFGLDENGLVSIPETEYRVCQSVLEPLEKLTAVAKSAGFSLRIESAYRSFERQLSIWNRKATGKLTLRDAQGVPFPELPQDEEILMRAILFWSALPGTSRHHFGTDLDVVDGNSVPAGYEVELTEEECDGMFAPFHRWLSSQIDEKKSFGFTRVFVPGCGKIQPERWHISHRPSARELEKCFDEKALRAVYEKADICLKSAILDNFDELMRDYVYPYFEK</sequence>
<evidence type="ECO:0000259" key="1">
    <source>
        <dbReference type="Pfam" id="PF02557"/>
    </source>
</evidence>
<dbReference type="Pfam" id="PF02557">
    <property type="entry name" value="VanY"/>
    <property type="match status" value="1"/>
</dbReference>
<dbReference type="SUPFAM" id="SSF55166">
    <property type="entry name" value="Hedgehog/DD-peptidase"/>
    <property type="match status" value="1"/>
</dbReference>
<dbReference type="InterPro" id="IPR003709">
    <property type="entry name" value="VanY-like_core_dom"/>
</dbReference>
<evidence type="ECO:0000313" key="3">
    <source>
        <dbReference type="Proteomes" id="UP000245523"/>
    </source>
</evidence>
<gene>
    <name evidence="2" type="ORF">B0H50_10118</name>
</gene>
<dbReference type="EMBL" id="QGHD01000001">
    <property type="protein sequence ID" value="PWL04007.1"/>
    <property type="molecule type" value="Genomic_DNA"/>
</dbReference>
<dbReference type="Proteomes" id="UP000245523">
    <property type="component" value="Unassembled WGS sequence"/>
</dbReference>
<dbReference type="PANTHER" id="PTHR34385:SF1">
    <property type="entry name" value="PEPTIDOGLYCAN L-ALANYL-D-GLUTAMATE ENDOPEPTIDASE CWLK"/>
    <property type="match status" value="1"/>
</dbReference>
<dbReference type="Gene3D" id="3.30.1380.10">
    <property type="match status" value="1"/>
</dbReference>
<organism evidence="2 3">
    <name type="scientific">Hallerella porci</name>
    <dbReference type="NCBI Taxonomy" id="1945871"/>
    <lineage>
        <taxon>Bacteria</taxon>
        <taxon>Pseudomonadati</taxon>
        <taxon>Fibrobacterota</taxon>
        <taxon>Fibrobacteria</taxon>
        <taxon>Fibrobacterales</taxon>
        <taxon>Fibrobacteraceae</taxon>
        <taxon>Hallerella</taxon>
    </lineage>
</organism>
<dbReference type="InterPro" id="IPR052179">
    <property type="entry name" value="DD-CPase-like"/>
</dbReference>
<dbReference type="InterPro" id="IPR009045">
    <property type="entry name" value="Zn_M74/Hedgehog-like"/>
</dbReference>
<keyword evidence="3" id="KW-1185">Reference proteome</keyword>
<dbReference type="RefSeq" id="WP_106198366.1">
    <property type="nucleotide sequence ID" value="NZ_JAXEIU010000015.1"/>
</dbReference>
<dbReference type="CDD" id="cd14847">
    <property type="entry name" value="DD-carboxypeptidase_like"/>
    <property type="match status" value="1"/>
</dbReference>
<evidence type="ECO:0000313" key="2">
    <source>
        <dbReference type="EMBL" id="PWL04007.1"/>
    </source>
</evidence>
<proteinExistence type="predicted"/>
<accession>A0ABX5LPW7</accession>
<reference evidence="2 3" key="1">
    <citation type="submission" date="2018-05" db="EMBL/GenBank/DDBJ databases">
        <title>Animal gut microbial communities from fecal samples from Wisconsin, USA.</title>
        <authorList>
            <person name="Neumann A."/>
        </authorList>
    </citation>
    <scope>NUCLEOTIDE SEQUENCE [LARGE SCALE GENOMIC DNA]</scope>
    <source>
        <strain evidence="2 3">UWS4</strain>
    </source>
</reference>
<dbReference type="PANTHER" id="PTHR34385">
    <property type="entry name" value="D-ALANYL-D-ALANINE CARBOXYPEPTIDASE"/>
    <property type="match status" value="1"/>
</dbReference>